<gene>
    <name evidence="3" type="ORF">FE633_31485</name>
</gene>
<sequence length="412" mass="42303">MGTKDGTPGGHTGAAGEAGGRGALEGLRIADFSRVLAGPYATMLLADLGADVVKVERPGTGDETRQWRPPADENGTSTYFLGVNRNKRSVALDLASETGRAQARALIAESDVLVENFRPGTMERLGLGYDDLKAGHPHLVYCSISGFGADGGAAIPGYDLLVQAVGGLMSVTGQPDGEPVKAGVALVDVITGLHASLGIMAALRHRDATGQGQRVEVSLLGSLLSAMVNQASGYAVAGVVPGRLGNAHPSIAPYETFPTADRPLALAVGNDGQFASLAAVLGCPGLADDDRFRTNPDRVAHREELRKVLAERLATAGADHWSAALLAVGVPAGPVNTLDEAFAFAERLGLPGVVTVPAAAGGPAPATVSRQVAHPIALSASPARYHSAPPGLGEHTAEVFRDTPESRTYEGN</sequence>
<accession>A0A5R9FJV0</accession>
<feature type="compositionally biased region" description="Gly residues" evidence="2">
    <location>
        <begin position="7"/>
        <end position="20"/>
    </location>
</feature>
<evidence type="ECO:0000256" key="2">
    <source>
        <dbReference type="SAM" id="MobiDB-lite"/>
    </source>
</evidence>
<evidence type="ECO:0000313" key="4">
    <source>
        <dbReference type="Proteomes" id="UP000305906"/>
    </source>
</evidence>
<feature type="compositionally biased region" description="Basic and acidic residues" evidence="2">
    <location>
        <begin position="395"/>
        <end position="412"/>
    </location>
</feature>
<dbReference type="Pfam" id="PF02515">
    <property type="entry name" value="CoA_transf_3"/>
    <property type="match status" value="1"/>
</dbReference>
<protein>
    <submittedName>
        <fullName evidence="3">CoA transferase</fullName>
    </submittedName>
</protein>
<dbReference type="InterPro" id="IPR023606">
    <property type="entry name" value="CoA-Trfase_III_dom_1_sf"/>
</dbReference>
<keyword evidence="4" id="KW-1185">Reference proteome</keyword>
<reference evidence="3 4" key="1">
    <citation type="submission" date="2019-05" db="EMBL/GenBank/DDBJ databases">
        <title>Streptomyces sp. NEAU-C151, a novel actinomycete isolated from soil.</title>
        <authorList>
            <person name="Han L."/>
            <person name="Jiang H."/>
        </authorList>
    </citation>
    <scope>NUCLEOTIDE SEQUENCE [LARGE SCALE GENOMIC DNA]</scope>
    <source>
        <strain evidence="3 4">NEAU-C151</strain>
    </source>
</reference>
<comment type="caution">
    <text evidence="3">The sequence shown here is derived from an EMBL/GenBank/DDBJ whole genome shotgun (WGS) entry which is preliminary data.</text>
</comment>
<evidence type="ECO:0000256" key="1">
    <source>
        <dbReference type="ARBA" id="ARBA00022679"/>
    </source>
</evidence>
<dbReference type="PANTHER" id="PTHR48207">
    <property type="entry name" value="SUCCINATE--HYDROXYMETHYLGLUTARATE COA-TRANSFERASE"/>
    <property type="match status" value="1"/>
</dbReference>
<dbReference type="SUPFAM" id="SSF89796">
    <property type="entry name" value="CoA-transferase family III (CaiB/BaiF)"/>
    <property type="match status" value="1"/>
</dbReference>
<organism evidence="3 4">
    <name type="scientific">Streptomyces montanus</name>
    <dbReference type="NCBI Taxonomy" id="2580423"/>
    <lineage>
        <taxon>Bacteria</taxon>
        <taxon>Bacillati</taxon>
        <taxon>Actinomycetota</taxon>
        <taxon>Actinomycetes</taxon>
        <taxon>Kitasatosporales</taxon>
        <taxon>Streptomycetaceae</taxon>
        <taxon>Streptomyces</taxon>
    </lineage>
</organism>
<dbReference type="InterPro" id="IPR050483">
    <property type="entry name" value="CoA-transferase_III_domain"/>
</dbReference>
<name>A0A5R9FJV0_9ACTN</name>
<feature type="region of interest" description="Disordered" evidence="2">
    <location>
        <begin position="1"/>
        <end position="20"/>
    </location>
</feature>
<dbReference type="Gene3D" id="3.30.1540.10">
    <property type="entry name" value="formyl-coa transferase, domain 3"/>
    <property type="match status" value="1"/>
</dbReference>
<keyword evidence="1 3" id="KW-0808">Transferase</keyword>
<dbReference type="PANTHER" id="PTHR48207:SF3">
    <property type="entry name" value="SUCCINATE--HYDROXYMETHYLGLUTARATE COA-TRANSFERASE"/>
    <property type="match status" value="1"/>
</dbReference>
<proteinExistence type="predicted"/>
<dbReference type="AlphaFoldDB" id="A0A5R9FJV0"/>
<dbReference type="EMBL" id="VBZC01000042">
    <property type="protein sequence ID" value="TLS42350.1"/>
    <property type="molecule type" value="Genomic_DNA"/>
</dbReference>
<evidence type="ECO:0000313" key="3">
    <source>
        <dbReference type="EMBL" id="TLS42350.1"/>
    </source>
</evidence>
<dbReference type="InterPro" id="IPR003673">
    <property type="entry name" value="CoA-Trfase_fam_III"/>
</dbReference>
<feature type="region of interest" description="Disordered" evidence="2">
    <location>
        <begin position="389"/>
        <end position="412"/>
    </location>
</feature>
<dbReference type="InterPro" id="IPR044855">
    <property type="entry name" value="CoA-Trfase_III_dom3_sf"/>
</dbReference>
<dbReference type="RefSeq" id="WP_138048575.1">
    <property type="nucleotide sequence ID" value="NZ_VBZC01000042.1"/>
</dbReference>
<dbReference type="GO" id="GO:0008410">
    <property type="term" value="F:CoA-transferase activity"/>
    <property type="evidence" value="ECO:0007669"/>
    <property type="project" value="TreeGrafter"/>
</dbReference>
<dbReference type="Gene3D" id="3.40.50.10540">
    <property type="entry name" value="Crotonobetainyl-coa:carnitine coa-transferase, domain 1"/>
    <property type="match status" value="1"/>
</dbReference>
<dbReference type="Proteomes" id="UP000305906">
    <property type="component" value="Unassembled WGS sequence"/>
</dbReference>